<protein>
    <recommendedName>
        <fullName evidence="10">Holocytochrome c-type synthase</fullName>
        <ecNumber evidence="10">4.4.1.17</ecNumber>
    </recommendedName>
</protein>
<organism evidence="12 13">
    <name type="scientific">Kluyveromyces marxianus</name>
    <name type="common">Yeast</name>
    <name type="synonym">Candida kefyr</name>
    <dbReference type="NCBI Taxonomy" id="4911"/>
    <lineage>
        <taxon>Eukaryota</taxon>
        <taxon>Fungi</taxon>
        <taxon>Dikarya</taxon>
        <taxon>Ascomycota</taxon>
        <taxon>Saccharomycotina</taxon>
        <taxon>Saccharomycetes</taxon>
        <taxon>Saccharomycetales</taxon>
        <taxon>Saccharomycetaceae</taxon>
        <taxon>Kluyveromyces</taxon>
    </lineage>
</organism>
<dbReference type="InterPro" id="IPR000511">
    <property type="entry name" value="Holocyt_c/c1_synthase"/>
</dbReference>
<evidence type="ECO:0000256" key="4">
    <source>
        <dbReference type="ARBA" id="ARBA00022723"/>
    </source>
</evidence>
<gene>
    <name evidence="12" type="primary">CYT2</name>
    <name evidence="12" type="ORF">FIM1_4128</name>
</gene>
<dbReference type="PROSITE" id="PS00821">
    <property type="entry name" value="CYTO_HEME_LYASE_1"/>
    <property type="match status" value="1"/>
</dbReference>
<dbReference type="PANTHER" id="PTHR12743">
    <property type="entry name" value="CYTOCHROME C1 HEME LYASE"/>
    <property type="match status" value="1"/>
</dbReference>
<comment type="catalytic activity">
    <reaction evidence="10">
        <text>holo-[cytochrome c] = apo-[cytochrome c] + heme b</text>
        <dbReference type="Rhea" id="RHEA:22648"/>
        <dbReference type="Rhea" id="RHEA-COMP:10725"/>
        <dbReference type="Rhea" id="RHEA-COMP:10726"/>
        <dbReference type="ChEBI" id="CHEBI:29950"/>
        <dbReference type="ChEBI" id="CHEBI:60344"/>
        <dbReference type="ChEBI" id="CHEBI:83739"/>
        <dbReference type="EC" id="4.4.1.17"/>
    </reaction>
</comment>
<evidence type="ECO:0000256" key="11">
    <source>
        <dbReference type="SAM" id="MobiDB-lite"/>
    </source>
</evidence>
<reference evidence="12 13" key="1">
    <citation type="submission" date="2016-03" db="EMBL/GenBank/DDBJ databases">
        <title>How can Kluyveromyces marxianus grow so fast - potential evolutionary course in Saccharomyces Complex revealed by comparative genomics.</title>
        <authorList>
            <person name="Mo W."/>
            <person name="Lu W."/>
            <person name="Yang X."/>
            <person name="Qi J."/>
            <person name="Lv H."/>
        </authorList>
    </citation>
    <scope>NUCLEOTIDE SEQUENCE [LARGE SCALE GENOMIC DNA]</scope>
    <source>
        <strain evidence="12 13">FIM1</strain>
    </source>
</reference>
<proteinExistence type="inferred from homology"/>
<sequence length="269" mass="29976">MSDQPKCPVDDSTKEAWLKQANSNAQAKAQAQAQAQAQAPAAPAGEGVCPVDHSSRDVWLKNHLQAVGETGAASKAVAPVIPIITQDIECSSDEIPEQVKYTTDVNLPTEREKSSIPRTGTSDNWIYPSEKQFFEAMKRKNWDPNAIDMKAVVPIHNSVNERVWNYIKIWENGQGGDACGGIKLTSFKGDSKKLTPRAWFRSSILGMNKPFDRHDWVVDRCGKQIDYVIDFYANDEPEKNGLPPIYLDVRPKVNTFEGCKLRLLKSLGF</sequence>
<dbReference type="EC" id="4.4.1.17" evidence="10"/>
<evidence type="ECO:0000256" key="5">
    <source>
        <dbReference type="ARBA" id="ARBA00022792"/>
    </source>
</evidence>
<reference evidence="12 13" key="2">
    <citation type="submission" date="2019-11" db="EMBL/GenBank/DDBJ databases">
        <authorList>
            <person name="Lu H."/>
        </authorList>
    </citation>
    <scope>NUCLEOTIDE SEQUENCE [LARGE SCALE GENOMIC DNA]</scope>
    <source>
        <strain evidence="12 13">FIM1</strain>
    </source>
</reference>
<dbReference type="Proteomes" id="UP000422736">
    <property type="component" value="Chromosome 6"/>
</dbReference>
<evidence type="ECO:0000256" key="10">
    <source>
        <dbReference type="RuleBase" id="RU363130"/>
    </source>
</evidence>
<feature type="region of interest" description="Disordered" evidence="11">
    <location>
        <begin position="20"/>
        <end position="50"/>
    </location>
</feature>
<keyword evidence="3 10" id="KW-0349">Heme</keyword>
<comment type="function">
    <text evidence="10">Lyase that catalyzes the covalent linking of the heme group to the cytochrome C apoprotein to produce the mature functional cytochrome.</text>
</comment>
<keyword evidence="7 10" id="KW-0496">Mitochondrion</keyword>
<evidence type="ECO:0000256" key="6">
    <source>
        <dbReference type="ARBA" id="ARBA00023004"/>
    </source>
</evidence>
<evidence type="ECO:0000256" key="2">
    <source>
        <dbReference type="ARBA" id="ARBA00007255"/>
    </source>
</evidence>
<keyword evidence="9 10" id="KW-0456">Lyase</keyword>
<comment type="similarity">
    <text evidence="2 10">Belongs to the cytochrome c-type heme lyase family.</text>
</comment>
<comment type="subcellular location">
    <subcellularLocation>
        <location evidence="1 10">Mitochondrion inner membrane</location>
    </subcellularLocation>
</comment>
<accession>A0ABX6EYY3</accession>
<dbReference type="GO" id="GO:0016829">
    <property type="term" value="F:lyase activity"/>
    <property type="evidence" value="ECO:0007669"/>
    <property type="project" value="UniProtKB-KW"/>
</dbReference>
<dbReference type="EMBL" id="CP015059">
    <property type="protein sequence ID" value="QGN17396.1"/>
    <property type="molecule type" value="Genomic_DNA"/>
</dbReference>
<keyword evidence="5 10" id="KW-0999">Mitochondrion inner membrane</keyword>
<evidence type="ECO:0000313" key="12">
    <source>
        <dbReference type="EMBL" id="QGN17396.1"/>
    </source>
</evidence>
<keyword evidence="6 10" id="KW-0408">Iron</keyword>
<feature type="compositionally biased region" description="Low complexity" evidence="11">
    <location>
        <begin position="20"/>
        <end position="44"/>
    </location>
</feature>
<dbReference type="PANTHER" id="PTHR12743:SF0">
    <property type="entry name" value="HOLOCYTOCHROME C-TYPE SYNTHASE"/>
    <property type="match status" value="1"/>
</dbReference>
<dbReference type="Pfam" id="PF01265">
    <property type="entry name" value="Cyto_heme_lyase"/>
    <property type="match status" value="2"/>
</dbReference>
<evidence type="ECO:0000256" key="7">
    <source>
        <dbReference type="ARBA" id="ARBA00023128"/>
    </source>
</evidence>
<keyword evidence="4 10" id="KW-0479">Metal-binding</keyword>
<keyword evidence="13" id="KW-1185">Reference proteome</keyword>
<name>A0ABX6EYY3_KLUMA</name>
<keyword evidence="8 10" id="KW-0472">Membrane</keyword>
<evidence type="ECO:0000256" key="8">
    <source>
        <dbReference type="ARBA" id="ARBA00023136"/>
    </source>
</evidence>
<evidence type="ECO:0000256" key="1">
    <source>
        <dbReference type="ARBA" id="ARBA00004273"/>
    </source>
</evidence>
<evidence type="ECO:0000256" key="9">
    <source>
        <dbReference type="ARBA" id="ARBA00023239"/>
    </source>
</evidence>
<evidence type="ECO:0000313" key="13">
    <source>
        <dbReference type="Proteomes" id="UP000422736"/>
    </source>
</evidence>
<evidence type="ECO:0000256" key="3">
    <source>
        <dbReference type="ARBA" id="ARBA00022617"/>
    </source>
</evidence>
<dbReference type="PROSITE" id="PS00822">
    <property type="entry name" value="CYTO_HEME_LYASE_2"/>
    <property type="match status" value="1"/>
</dbReference>